<accession>A0A1Z4LWH6</accession>
<keyword evidence="2" id="KW-1185">Reference proteome</keyword>
<reference evidence="1 2" key="1">
    <citation type="submission" date="2017-06" db="EMBL/GenBank/DDBJ databases">
        <title>Genome sequencing of cyanobaciteial culture collection at National Institute for Environmental Studies (NIES).</title>
        <authorList>
            <person name="Hirose Y."/>
            <person name="Shimura Y."/>
            <person name="Fujisawa T."/>
            <person name="Nakamura Y."/>
            <person name="Kawachi M."/>
        </authorList>
    </citation>
    <scope>NUCLEOTIDE SEQUENCE [LARGE SCALE GENOMIC DNA]</scope>
    <source>
        <strain evidence="1 2">NIES-267</strain>
    </source>
</reference>
<evidence type="ECO:0000313" key="2">
    <source>
        <dbReference type="Proteomes" id="UP000218418"/>
    </source>
</evidence>
<gene>
    <name evidence="1" type="ORF">NIES267_51070</name>
</gene>
<dbReference type="EMBL" id="AP018227">
    <property type="protein sequence ID" value="BAY85606.1"/>
    <property type="molecule type" value="Genomic_DNA"/>
</dbReference>
<evidence type="ECO:0000313" key="1">
    <source>
        <dbReference type="EMBL" id="BAY85606.1"/>
    </source>
</evidence>
<protein>
    <recommendedName>
        <fullName evidence="3">Helix-turn-helix domain-containing protein</fullName>
    </recommendedName>
</protein>
<evidence type="ECO:0008006" key="3">
    <source>
        <dbReference type="Google" id="ProtNLM"/>
    </source>
</evidence>
<organism evidence="1 2">
    <name type="scientific">Calothrix parasitica NIES-267</name>
    <dbReference type="NCBI Taxonomy" id="1973488"/>
    <lineage>
        <taxon>Bacteria</taxon>
        <taxon>Bacillati</taxon>
        <taxon>Cyanobacteriota</taxon>
        <taxon>Cyanophyceae</taxon>
        <taxon>Nostocales</taxon>
        <taxon>Calotrichaceae</taxon>
        <taxon>Calothrix</taxon>
    </lineage>
</organism>
<proteinExistence type="predicted"/>
<name>A0A1Z4LWH6_9CYAN</name>
<sequence length="152" mass="16990">MKNLTEMVGTTQAARLLKICTQRVRQLLYEGRIIGAKRIGRFWNIPIFTGMPKIKEGKRGPKGTWRKRLSSTQTFIHINTHKIRANKDNGTYEPVILVKSGSRKIDAHHVKIHGACEIIYSVDCSLGCGARVWVAADADVMVEASVFSQVPT</sequence>
<dbReference type="Proteomes" id="UP000218418">
    <property type="component" value="Chromosome"/>
</dbReference>
<dbReference type="AlphaFoldDB" id="A0A1Z4LWH6"/>